<protein>
    <submittedName>
        <fullName evidence="1">Uncharacterized protein</fullName>
    </submittedName>
</protein>
<accession>A0A8X6RTN7</accession>
<proteinExistence type="predicted"/>
<dbReference type="AlphaFoldDB" id="A0A8X6RTN7"/>
<reference evidence="1" key="1">
    <citation type="submission" date="2020-08" db="EMBL/GenBank/DDBJ databases">
        <title>Multicomponent nature underlies the extraordinary mechanical properties of spider dragline silk.</title>
        <authorList>
            <person name="Kono N."/>
            <person name="Nakamura H."/>
            <person name="Mori M."/>
            <person name="Yoshida Y."/>
            <person name="Ohtoshi R."/>
            <person name="Malay A.D."/>
            <person name="Moran D.A.P."/>
            <person name="Tomita M."/>
            <person name="Numata K."/>
            <person name="Arakawa K."/>
        </authorList>
    </citation>
    <scope>NUCLEOTIDE SEQUENCE</scope>
</reference>
<organism evidence="1 2">
    <name type="scientific">Trichonephila clavipes</name>
    <name type="common">Golden silk orbweaver</name>
    <name type="synonym">Nephila clavipes</name>
    <dbReference type="NCBI Taxonomy" id="2585209"/>
    <lineage>
        <taxon>Eukaryota</taxon>
        <taxon>Metazoa</taxon>
        <taxon>Ecdysozoa</taxon>
        <taxon>Arthropoda</taxon>
        <taxon>Chelicerata</taxon>
        <taxon>Arachnida</taxon>
        <taxon>Araneae</taxon>
        <taxon>Araneomorphae</taxon>
        <taxon>Entelegynae</taxon>
        <taxon>Araneoidea</taxon>
        <taxon>Nephilidae</taxon>
        <taxon>Trichonephila</taxon>
    </lineage>
</organism>
<evidence type="ECO:0000313" key="1">
    <source>
        <dbReference type="EMBL" id="GFX98584.1"/>
    </source>
</evidence>
<evidence type="ECO:0000313" key="2">
    <source>
        <dbReference type="Proteomes" id="UP000887159"/>
    </source>
</evidence>
<dbReference type="Proteomes" id="UP000887159">
    <property type="component" value="Unassembled WGS sequence"/>
</dbReference>
<name>A0A8X6RTN7_TRICX</name>
<sequence>MVLLTNLESFILNNKCGQFDQPLIHSWHCFKDEFNRSTASENAFPSDTVAVNTIDQFDLSLSRTLFFSEAEFNRSTSCEDRFSGHCGRKHYRSIVRVQYFVRGGFVGYRSRASSKHLSPHLPVDELDSSVVKKGLRCSCKMHVWVSGPQRSRLDVDVSEK</sequence>
<gene>
    <name evidence="1" type="ORF">TNCV_1501621</name>
</gene>
<dbReference type="EMBL" id="BMAU01021203">
    <property type="protein sequence ID" value="GFX98584.1"/>
    <property type="molecule type" value="Genomic_DNA"/>
</dbReference>
<keyword evidence="2" id="KW-1185">Reference proteome</keyword>
<comment type="caution">
    <text evidence="1">The sequence shown here is derived from an EMBL/GenBank/DDBJ whole genome shotgun (WGS) entry which is preliminary data.</text>
</comment>